<evidence type="ECO:0000313" key="3">
    <source>
        <dbReference type="Proteomes" id="UP001174936"/>
    </source>
</evidence>
<proteinExistence type="predicted"/>
<gene>
    <name evidence="2" type="ORF">B0T16DRAFT_129923</name>
</gene>
<dbReference type="AlphaFoldDB" id="A0AA40CSA8"/>
<keyword evidence="1" id="KW-1133">Transmembrane helix</keyword>
<keyword evidence="3" id="KW-1185">Reference proteome</keyword>
<comment type="caution">
    <text evidence="2">The sequence shown here is derived from an EMBL/GenBank/DDBJ whole genome shotgun (WGS) entry which is preliminary data.</text>
</comment>
<reference evidence="2" key="1">
    <citation type="submission" date="2023-06" db="EMBL/GenBank/DDBJ databases">
        <title>Genome-scale phylogeny and comparative genomics of the fungal order Sordariales.</title>
        <authorList>
            <consortium name="Lawrence Berkeley National Laboratory"/>
            <person name="Hensen N."/>
            <person name="Bonometti L."/>
            <person name="Westerberg I."/>
            <person name="Brannstrom I.O."/>
            <person name="Guillou S."/>
            <person name="Cros-Aarteil S."/>
            <person name="Calhoun S."/>
            <person name="Haridas S."/>
            <person name="Kuo A."/>
            <person name="Mondo S."/>
            <person name="Pangilinan J."/>
            <person name="Riley R."/>
            <person name="Labutti K."/>
            <person name="Andreopoulos B."/>
            <person name="Lipzen A."/>
            <person name="Chen C."/>
            <person name="Yanf M."/>
            <person name="Daum C."/>
            <person name="Ng V."/>
            <person name="Clum A."/>
            <person name="Steindorff A."/>
            <person name="Ohm R."/>
            <person name="Martin F."/>
            <person name="Silar P."/>
            <person name="Natvig D."/>
            <person name="Lalanne C."/>
            <person name="Gautier V."/>
            <person name="Ament-Velasquez S.L."/>
            <person name="Kruys A."/>
            <person name="Hutchinson M.I."/>
            <person name="Powell A.J."/>
            <person name="Barry K."/>
            <person name="Miller A.N."/>
            <person name="Grigoriev I.V."/>
            <person name="Debuchy R."/>
            <person name="Gladieux P."/>
            <person name="Thoren M.H."/>
            <person name="Johannesson H."/>
        </authorList>
    </citation>
    <scope>NUCLEOTIDE SEQUENCE</scope>
    <source>
        <strain evidence="2">SMH2532-1</strain>
    </source>
</reference>
<evidence type="ECO:0000313" key="2">
    <source>
        <dbReference type="EMBL" id="KAK0649370.1"/>
    </source>
</evidence>
<protein>
    <submittedName>
        <fullName evidence="2">Uncharacterized protein</fullName>
    </submittedName>
</protein>
<keyword evidence="1" id="KW-0472">Membrane</keyword>
<feature type="transmembrane region" description="Helical" evidence="1">
    <location>
        <begin position="40"/>
        <end position="58"/>
    </location>
</feature>
<organism evidence="2 3">
    <name type="scientific">Cercophora newfieldiana</name>
    <dbReference type="NCBI Taxonomy" id="92897"/>
    <lineage>
        <taxon>Eukaryota</taxon>
        <taxon>Fungi</taxon>
        <taxon>Dikarya</taxon>
        <taxon>Ascomycota</taxon>
        <taxon>Pezizomycotina</taxon>
        <taxon>Sordariomycetes</taxon>
        <taxon>Sordariomycetidae</taxon>
        <taxon>Sordariales</taxon>
        <taxon>Lasiosphaeriaceae</taxon>
        <taxon>Cercophora</taxon>
    </lineage>
</organism>
<evidence type="ECO:0000256" key="1">
    <source>
        <dbReference type="SAM" id="Phobius"/>
    </source>
</evidence>
<dbReference type="EMBL" id="JAULSV010000003">
    <property type="protein sequence ID" value="KAK0649370.1"/>
    <property type="molecule type" value="Genomic_DNA"/>
</dbReference>
<name>A0AA40CSA8_9PEZI</name>
<accession>A0AA40CSA8</accession>
<dbReference type="Proteomes" id="UP001174936">
    <property type="component" value="Unassembled WGS sequence"/>
</dbReference>
<keyword evidence="1" id="KW-0812">Transmembrane</keyword>
<feature type="transmembrane region" description="Helical" evidence="1">
    <location>
        <begin position="70"/>
        <end position="90"/>
    </location>
</feature>
<sequence length="120" mass="13516">MICTESAHVSGPPSRLASLITIPSPTPGPSLRSLPSFSPFFPPVQCILIFRAAWLLTISRLAAVAFRRLFILYSFPLLPICICAWCRQFDFLLANRWVSFLVQQVLNTTENYPRPRAPPI</sequence>